<dbReference type="Proteomes" id="UP000242662">
    <property type="component" value="Unassembled WGS sequence"/>
</dbReference>
<dbReference type="InterPro" id="IPR029058">
    <property type="entry name" value="AB_hydrolase_fold"/>
</dbReference>
<dbReference type="OrthoDB" id="9769481at2"/>
<dbReference type="EMBL" id="FMYM01000005">
    <property type="protein sequence ID" value="SDC06670.1"/>
    <property type="molecule type" value="Genomic_DNA"/>
</dbReference>
<evidence type="ECO:0000313" key="1">
    <source>
        <dbReference type="EMBL" id="SDC06670.1"/>
    </source>
</evidence>
<dbReference type="Gene3D" id="3.40.50.1820">
    <property type="entry name" value="alpha/beta hydrolase"/>
    <property type="match status" value="1"/>
</dbReference>
<name>A0A1G6IJT3_9BACI</name>
<protein>
    <recommendedName>
        <fullName evidence="3">Lipase (Class 3)</fullName>
    </recommendedName>
</protein>
<sequence length="475" mass="53073">MSNKKSIGATTDAVYQHLSSVTYNKGDDSPYEVGKSLRIRTDKPDGSWSYERWEVVDIIQNDTHDVHAIAVKKGDEVVISYRGTDATTDSWAQSYRNNIKSAPPREDVGHDLRNARRKLQGKEPIERTEEQKRDNPYDVANNFANQVHKKYSNSRITVTGHSEGGRKALYVHVNNPNIASATTFSTPSAYDLFTAEQKERINAGDFDKSIRQYRVDWDFLGNLQTWWNPKIGTEIKLDTGSMNMYDNHLPRAYDKFFDDEGMILDGIAPYDGYHPDISPTGARNMMWAGMNSPRTGFAWGVLGTALGGIGFQSGMLQAAINMMYPRYMTFDILTGSYAFERAMFMMSNSGASNVNIMPTISKMLANDPTLYDRIRSVLGGGMGGSSSHILANVQILNDFHMLIRCLESITPPARPGHFIKTKSPALTELLSIGNESSHLAKVFLTRLIDGAHREVAALEKYWDKDKELAAALKLG</sequence>
<keyword evidence="2" id="KW-1185">Reference proteome</keyword>
<dbReference type="STRING" id="1464122.SAMN05421737_10586"/>
<dbReference type="SUPFAM" id="SSF53474">
    <property type="entry name" value="alpha/beta-Hydrolases"/>
    <property type="match status" value="1"/>
</dbReference>
<evidence type="ECO:0000313" key="2">
    <source>
        <dbReference type="Proteomes" id="UP000242662"/>
    </source>
</evidence>
<dbReference type="AlphaFoldDB" id="A0A1G6IJT3"/>
<evidence type="ECO:0008006" key="3">
    <source>
        <dbReference type="Google" id="ProtNLM"/>
    </source>
</evidence>
<accession>A0A1G6IJT3</accession>
<dbReference type="RefSeq" id="WP_090775448.1">
    <property type="nucleotide sequence ID" value="NZ_FMYM01000005.1"/>
</dbReference>
<organism evidence="1 2">
    <name type="scientific">Shouchella lonarensis</name>
    <dbReference type="NCBI Taxonomy" id="1464122"/>
    <lineage>
        <taxon>Bacteria</taxon>
        <taxon>Bacillati</taxon>
        <taxon>Bacillota</taxon>
        <taxon>Bacilli</taxon>
        <taxon>Bacillales</taxon>
        <taxon>Bacillaceae</taxon>
        <taxon>Shouchella</taxon>
    </lineage>
</organism>
<proteinExistence type="predicted"/>
<gene>
    <name evidence="1" type="ORF">SAMN05421737_10586</name>
</gene>
<reference evidence="2" key="1">
    <citation type="submission" date="2016-09" db="EMBL/GenBank/DDBJ databases">
        <authorList>
            <person name="Varghese N."/>
            <person name="Submissions S."/>
        </authorList>
    </citation>
    <scope>NUCLEOTIDE SEQUENCE [LARGE SCALE GENOMIC DNA]</scope>
    <source>
        <strain evidence="2">25nlg</strain>
    </source>
</reference>